<evidence type="ECO:0000313" key="2">
    <source>
        <dbReference type="EMBL" id="MXU86643.1"/>
    </source>
</evidence>
<protein>
    <recommendedName>
        <fullName evidence="3">Secreted protein</fullName>
    </recommendedName>
</protein>
<dbReference type="AlphaFoldDB" id="A0A6B0UHA6"/>
<dbReference type="EMBL" id="GIFC01004560">
    <property type="protein sequence ID" value="MXU86643.1"/>
    <property type="molecule type" value="Transcribed_RNA"/>
</dbReference>
<feature type="signal peptide" evidence="1">
    <location>
        <begin position="1"/>
        <end position="21"/>
    </location>
</feature>
<reference evidence="2" key="1">
    <citation type="submission" date="2019-12" db="EMBL/GenBank/DDBJ databases">
        <title>An insight into the sialome of adult female Ixodes ricinus ticks feeding for 6 days.</title>
        <authorList>
            <person name="Perner J."/>
            <person name="Ribeiro J.M.C."/>
        </authorList>
    </citation>
    <scope>NUCLEOTIDE SEQUENCE</scope>
    <source>
        <strain evidence="2">Semi-engorged</strain>
        <tissue evidence="2">Salivary glands</tissue>
    </source>
</reference>
<accession>A0A6B0UHA6</accession>
<name>A0A6B0UHA6_IXORI</name>
<proteinExistence type="predicted"/>
<organism evidence="2">
    <name type="scientific">Ixodes ricinus</name>
    <name type="common">Common tick</name>
    <name type="synonym">Acarus ricinus</name>
    <dbReference type="NCBI Taxonomy" id="34613"/>
    <lineage>
        <taxon>Eukaryota</taxon>
        <taxon>Metazoa</taxon>
        <taxon>Ecdysozoa</taxon>
        <taxon>Arthropoda</taxon>
        <taxon>Chelicerata</taxon>
        <taxon>Arachnida</taxon>
        <taxon>Acari</taxon>
        <taxon>Parasitiformes</taxon>
        <taxon>Ixodida</taxon>
        <taxon>Ixodoidea</taxon>
        <taxon>Ixodidae</taxon>
        <taxon>Ixodinae</taxon>
        <taxon>Ixodes</taxon>
    </lineage>
</organism>
<feature type="chain" id="PRO_5025557586" description="Secreted protein" evidence="1">
    <location>
        <begin position="22"/>
        <end position="92"/>
    </location>
</feature>
<evidence type="ECO:0000256" key="1">
    <source>
        <dbReference type="SAM" id="SignalP"/>
    </source>
</evidence>
<evidence type="ECO:0008006" key="3">
    <source>
        <dbReference type="Google" id="ProtNLM"/>
    </source>
</evidence>
<keyword evidence="1" id="KW-0732">Signal</keyword>
<sequence>MLLRLILCLVWMGEFYQWACHVTLRRGTVFYFEGKSFVLDADRATTSVHDGSPEPLEPREPRHRSLGWNATLHLATVCYVKYYTCYCCKLKQ</sequence>